<dbReference type="Proteomes" id="UP000054549">
    <property type="component" value="Unassembled WGS sequence"/>
</dbReference>
<organism evidence="1 2">
    <name type="scientific">Amanita muscaria (strain Koide BX008)</name>
    <dbReference type="NCBI Taxonomy" id="946122"/>
    <lineage>
        <taxon>Eukaryota</taxon>
        <taxon>Fungi</taxon>
        <taxon>Dikarya</taxon>
        <taxon>Basidiomycota</taxon>
        <taxon>Agaricomycotina</taxon>
        <taxon>Agaricomycetes</taxon>
        <taxon>Agaricomycetidae</taxon>
        <taxon>Agaricales</taxon>
        <taxon>Pluteineae</taxon>
        <taxon>Amanitaceae</taxon>
        <taxon>Amanita</taxon>
    </lineage>
</organism>
<keyword evidence="2" id="KW-1185">Reference proteome</keyword>
<sequence length="87" mass="10379">MFHQHVSFSPFSADQTHHIFTRFRGLRRLNKIKPRSLTHKFKRYSDAFRTLERGNSGARLWTQPNQRRDSELIPAVLHWNLSPHSVQ</sequence>
<evidence type="ECO:0000313" key="1">
    <source>
        <dbReference type="EMBL" id="KIL59122.1"/>
    </source>
</evidence>
<dbReference type="InParanoid" id="A0A0C2WCT7"/>
<gene>
    <name evidence="1" type="ORF">M378DRAFT_279090</name>
</gene>
<reference evidence="1 2" key="1">
    <citation type="submission" date="2014-04" db="EMBL/GenBank/DDBJ databases">
        <title>Evolutionary Origins and Diversification of the Mycorrhizal Mutualists.</title>
        <authorList>
            <consortium name="DOE Joint Genome Institute"/>
            <consortium name="Mycorrhizal Genomics Consortium"/>
            <person name="Kohler A."/>
            <person name="Kuo A."/>
            <person name="Nagy L.G."/>
            <person name="Floudas D."/>
            <person name="Copeland A."/>
            <person name="Barry K.W."/>
            <person name="Cichocki N."/>
            <person name="Veneault-Fourrey C."/>
            <person name="LaButti K."/>
            <person name="Lindquist E.A."/>
            <person name="Lipzen A."/>
            <person name="Lundell T."/>
            <person name="Morin E."/>
            <person name="Murat C."/>
            <person name="Riley R."/>
            <person name="Ohm R."/>
            <person name="Sun H."/>
            <person name="Tunlid A."/>
            <person name="Henrissat B."/>
            <person name="Grigoriev I.V."/>
            <person name="Hibbett D.S."/>
            <person name="Martin F."/>
        </authorList>
    </citation>
    <scope>NUCLEOTIDE SEQUENCE [LARGE SCALE GENOMIC DNA]</scope>
    <source>
        <strain evidence="1 2">Koide BX008</strain>
    </source>
</reference>
<proteinExistence type="predicted"/>
<name>A0A0C2WCT7_AMAMK</name>
<accession>A0A0C2WCT7</accession>
<evidence type="ECO:0000313" key="2">
    <source>
        <dbReference type="Proteomes" id="UP000054549"/>
    </source>
</evidence>
<dbReference type="AlphaFoldDB" id="A0A0C2WCT7"/>
<protein>
    <submittedName>
        <fullName evidence="1">Uncharacterized protein</fullName>
    </submittedName>
</protein>
<dbReference type="HOGENOM" id="CLU_2482848_0_0_1"/>
<dbReference type="EMBL" id="KN818322">
    <property type="protein sequence ID" value="KIL59122.1"/>
    <property type="molecule type" value="Genomic_DNA"/>
</dbReference>